<reference evidence="8" key="1">
    <citation type="submission" date="2025-08" db="UniProtKB">
        <authorList>
            <consortium name="RefSeq"/>
        </authorList>
    </citation>
    <scope>IDENTIFICATION</scope>
    <source>
        <tissue evidence="8">Whole organism</tissue>
    </source>
</reference>
<dbReference type="InterPro" id="IPR001841">
    <property type="entry name" value="Znf_RING"/>
</dbReference>
<dbReference type="OrthoDB" id="411372at2759"/>
<dbReference type="PANTHER" id="PTHR12109">
    <property type="entry name" value="RING FINGER PROTEIN 141-RELATED"/>
    <property type="match status" value="1"/>
</dbReference>
<evidence type="ECO:0000313" key="7">
    <source>
        <dbReference type="Proteomes" id="UP000694843"/>
    </source>
</evidence>
<sequence>MSDATSNFTTGAPEYISTLPISTVPANLNVNGEPRRNTESIEQDYHQRTEMDSRSSTNPNENEVTTPEFAVPDGVDALAMDIIEDIFLIHTLARRNPSLKCLSSTSVTLHAAFVGRLEGSGRREVNREISDVGIKSITESVRDIVRSLSDISLCVPFKESDEIMVHDLKAVLIELVHGRTDNLMDPFKLFPLIIPLKEFLSEISIIEGNINMVGAICGKRNVYPWSWFLSVKSAEDLIPKSGEAEACAVCLDTKITPQTNFGVLPNCKHVFCTTCIQGWLNVSRSCPMCREQVSSFITRDEFLEFIAKKRVVEDTLRTHGETTCSGSQVTHARRNSV</sequence>
<dbReference type="PROSITE" id="PS00518">
    <property type="entry name" value="ZF_RING_1"/>
    <property type="match status" value="1"/>
</dbReference>
<keyword evidence="2 4" id="KW-0863">Zinc-finger</keyword>
<keyword evidence="7" id="KW-1185">Reference proteome</keyword>
<feature type="compositionally biased region" description="Polar residues" evidence="5">
    <location>
        <begin position="54"/>
        <end position="65"/>
    </location>
</feature>
<dbReference type="Proteomes" id="UP000694843">
    <property type="component" value="Unplaced"/>
</dbReference>
<organism evidence="7 8">
    <name type="scientific">Hyalella azteca</name>
    <name type="common">Amphipod</name>
    <dbReference type="NCBI Taxonomy" id="294128"/>
    <lineage>
        <taxon>Eukaryota</taxon>
        <taxon>Metazoa</taxon>
        <taxon>Ecdysozoa</taxon>
        <taxon>Arthropoda</taxon>
        <taxon>Crustacea</taxon>
        <taxon>Multicrustacea</taxon>
        <taxon>Malacostraca</taxon>
        <taxon>Eumalacostraca</taxon>
        <taxon>Peracarida</taxon>
        <taxon>Amphipoda</taxon>
        <taxon>Senticaudata</taxon>
        <taxon>Talitrida</taxon>
        <taxon>Talitroidea</taxon>
        <taxon>Hyalellidae</taxon>
        <taxon>Hyalella</taxon>
    </lineage>
</organism>
<dbReference type="AlphaFoldDB" id="A0A8B7P1Z9"/>
<evidence type="ECO:0000313" key="8">
    <source>
        <dbReference type="RefSeq" id="XP_018020129.1"/>
    </source>
</evidence>
<keyword evidence="1" id="KW-0479">Metal-binding</keyword>
<evidence type="ECO:0000256" key="4">
    <source>
        <dbReference type="PROSITE-ProRule" id="PRU00175"/>
    </source>
</evidence>
<dbReference type="SMART" id="SM00184">
    <property type="entry name" value="RING"/>
    <property type="match status" value="1"/>
</dbReference>
<dbReference type="RefSeq" id="XP_018020129.1">
    <property type="nucleotide sequence ID" value="XM_018164640.2"/>
</dbReference>
<protein>
    <submittedName>
        <fullName evidence="8">Uncharacterized protein LOC108676552 isoform X1</fullName>
    </submittedName>
</protein>
<dbReference type="Gene3D" id="3.30.40.10">
    <property type="entry name" value="Zinc/RING finger domain, C3HC4 (zinc finger)"/>
    <property type="match status" value="1"/>
</dbReference>
<feature type="domain" description="RING-type" evidence="6">
    <location>
        <begin position="247"/>
        <end position="290"/>
    </location>
</feature>
<dbReference type="Pfam" id="PF13639">
    <property type="entry name" value="zf-RING_2"/>
    <property type="match status" value="1"/>
</dbReference>
<dbReference type="InterPro" id="IPR047126">
    <property type="entry name" value="RNF141-like"/>
</dbReference>
<evidence type="ECO:0000256" key="5">
    <source>
        <dbReference type="SAM" id="MobiDB-lite"/>
    </source>
</evidence>
<name>A0A8B7P1Z9_HYAAZ</name>
<dbReference type="GO" id="GO:0008270">
    <property type="term" value="F:zinc ion binding"/>
    <property type="evidence" value="ECO:0007669"/>
    <property type="project" value="UniProtKB-KW"/>
</dbReference>
<gene>
    <name evidence="8" type="primary">LOC108676552</name>
</gene>
<evidence type="ECO:0000256" key="1">
    <source>
        <dbReference type="ARBA" id="ARBA00022723"/>
    </source>
</evidence>
<dbReference type="InterPro" id="IPR013083">
    <property type="entry name" value="Znf_RING/FYVE/PHD"/>
</dbReference>
<dbReference type="SUPFAM" id="SSF57850">
    <property type="entry name" value="RING/U-box"/>
    <property type="match status" value="1"/>
</dbReference>
<dbReference type="KEGG" id="hazt:108676552"/>
<dbReference type="PROSITE" id="PS50089">
    <property type="entry name" value="ZF_RING_2"/>
    <property type="match status" value="1"/>
</dbReference>
<dbReference type="GeneID" id="108676552"/>
<evidence type="ECO:0000256" key="3">
    <source>
        <dbReference type="ARBA" id="ARBA00022833"/>
    </source>
</evidence>
<keyword evidence="3" id="KW-0862">Zinc</keyword>
<accession>A0A8B7P1Z9</accession>
<evidence type="ECO:0000256" key="2">
    <source>
        <dbReference type="ARBA" id="ARBA00022771"/>
    </source>
</evidence>
<dbReference type="InterPro" id="IPR017907">
    <property type="entry name" value="Znf_RING_CS"/>
</dbReference>
<proteinExistence type="predicted"/>
<feature type="region of interest" description="Disordered" evidence="5">
    <location>
        <begin position="45"/>
        <end position="68"/>
    </location>
</feature>
<evidence type="ECO:0000259" key="6">
    <source>
        <dbReference type="PROSITE" id="PS50089"/>
    </source>
</evidence>